<dbReference type="InterPro" id="IPR001638">
    <property type="entry name" value="Solute-binding_3/MltF_N"/>
</dbReference>
<evidence type="ECO:0000256" key="6">
    <source>
        <dbReference type="SAM" id="SignalP"/>
    </source>
</evidence>
<dbReference type="GO" id="GO:0005576">
    <property type="term" value="C:extracellular region"/>
    <property type="evidence" value="ECO:0007669"/>
    <property type="project" value="TreeGrafter"/>
</dbReference>
<dbReference type="STRING" id="380244.SAMN05216298_4047"/>
<sequence>MIRYAKSALAAAAACLVLAACTSPADMEPPEVDVPTPLPEGVDFDPEASPAAPDTSCDPLASYSPGSVTAEQARATLDDPDQISIGISQSTNLMGYRDPETNELAGFDIDIATAMVQAVMGDATKVRWVPMTSAEREQALADDRVDMVVRTMSITCERWENVEFSTEYYHAGQRLLVTKDSGIADLAEMTADQQVCTGASSTSVGNIAAVNAEVQPVTVPDFNDCLVLLQQGTVDAVAIDDTILAGMAVQDPTLQVVGETFSVESYGIAFEKDNTDLARFVNGALAAMIADGRWQSSYDKWLAGPLASDAAALTTKYRD</sequence>
<gene>
    <name evidence="8" type="ORF">SAMN05216298_4047</name>
</gene>
<dbReference type="OrthoDB" id="9807888at2"/>
<dbReference type="PROSITE" id="PS51257">
    <property type="entry name" value="PROKAR_LIPOPROTEIN"/>
    <property type="match status" value="1"/>
</dbReference>
<dbReference type="EMBL" id="FNGF01000006">
    <property type="protein sequence ID" value="SDL48841.1"/>
    <property type="molecule type" value="Genomic_DNA"/>
</dbReference>
<dbReference type="AlphaFoldDB" id="A0A1G9KGM4"/>
<name>A0A1G9KGM4_9ACTN</name>
<evidence type="ECO:0000313" key="8">
    <source>
        <dbReference type="EMBL" id="SDL48841.1"/>
    </source>
</evidence>
<feature type="domain" description="Solute-binding protein family 3/N-terminal" evidence="7">
    <location>
        <begin position="82"/>
        <end position="305"/>
    </location>
</feature>
<feature type="region of interest" description="Disordered" evidence="5">
    <location>
        <begin position="26"/>
        <end position="65"/>
    </location>
</feature>
<dbReference type="RefSeq" id="WP_091053137.1">
    <property type="nucleotide sequence ID" value="NZ_FNGF01000006.1"/>
</dbReference>
<evidence type="ECO:0000256" key="5">
    <source>
        <dbReference type="SAM" id="MobiDB-lite"/>
    </source>
</evidence>
<accession>A0A1G9KGM4</accession>
<keyword evidence="2" id="KW-0813">Transport</keyword>
<dbReference type="PROSITE" id="PS01039">
    <property type="entry name" value="SBP_BACTERIAL_3"/>
    <property type="match status" value="1"/>
</dbReference>
<evidence type="ECO:0000313" key="9">
    <source>
        <dbReference type="Proteomes" id="UP000198662"/>
    </source>
</evidence>
<dbReference type="InterPro" id="IPR051455">
    <property type="entry name" value="Bact_solute-bind_prot3"/>
</dbReference>
<dbReference type="PANTHER" id="PTHR30085:SF6">
    <property type="entry name" value="ABC TRANSPORTER GLUTAMINE-BINDING PROTEIN GLNH"/>
    <property type="match status" value="1"/>
</dbReference>
<dbReference type="PANTHER" id="PTHR30085">
    <property type="entry name" value="AMINO ACID ABC TRANSPORTER PERMEASE"/>
    <property type="match status" value="1"/>
</dbReference>
<dbReference type="Proteomes" id="UP000198662">
    <property type="component" value="Unassembled WGS sequence"/>
</dbReference>
<evidence type="ECO:0000256" key="1">
    <source>
        <dbReference type="ARBA" id="ARBA00010333"/>
    </source>
</evidence>
<dbReference type="InterPro" id="IPR018313">
    <property type="entry name" value="SBP_3_CS"/>
</dbReference>
<keyword evidence="9" id="KW-1185">Reference proteome</keyword>
<evidence type="ECO:0000259" key="7">
    <source>
        <dbReference type="SMART" id="SM00062"/>
    </source>
</evidence>
<evidence type="ECO:0000256" key="4">
    <source>
        <dbReference type="RuleBase" id="RU003744"/>
    </source>
</evidence>
<dbReference type="Pfam" id="PF00497">
    <property type="entry name" value="SBP_bac_3"/>
    <property type="match status" value="1"/>
</dbReference>
<evidence type="ECO:0000256" key="3">
    <source>
        <dbReference type="ARBA" id="ARBA00022729"/>
    </source>
</evidence>
<dbReference type="GO" id="GO:0006865">
    <property type="term" value="P:amino acid transport"/>
    <property type="evidence" value="ECO:0007669"/>
    <property type="project" value="TreeGrafter"/>
</dbReference>
<feature type="chain" id="PRO_5038457466" evidence="6">
    <location>
        <begin position="20"/>
        <end position="319"/>
    </location>
</feature>
<dbReference type="GO" id="GO:0030288">
    <property type="term" value="C:outer membrane-bounded periplasmic space"/>
    <property type="evidence" value="ECO:0007669"/>
    <property type="project" value="TreeGrafter"/>
</dbReference>
<comment type="similarity">
    <text evidence="1 4">Belongs to the bacterial solute-binding protein 3 family.</text>
</comment>
<reference evidence="9" key="1">
    <citation type="submission" date="2016-10" db="EMBL/GenBank/DDBJ databases">
        <authorList>
            <person name="Varghese N."/>
            <person name="Submissions S."/>
        </authorList>
    </citation>
    <scope>NUCLEOTIDE SEQUENCE [LARGE SCALE GENOMIC DNA]</scope>
    <source>
        <strain evidence="9">CGMCC 4.3147</strain>
    </source>
</reference>
<evidence type="ECO:0000256" key="2">
    <source>
        <dbReference type="ARBA" id="ARBA00022448"/>
    </source>
</evidence>
<dbReference type="SUPFAM" id="SSF53850">
    <property type="entry name" value="Periplasmic binding protein-like II"/>
    <property type="match status" value="1"/>
</dbReference>
<keyword evidence="3 6" id="KW-0732">Signal</keyword>
<feature type="signal peptide" evidence="6">
    <location>
        <begin position="1"/>
        <end position="19"/>
    </location>
</feature>
<dbReference type="CDD" id="cd13690">
    <property type="entry name" value="PBP2_GluB"/>
    <property type="match status" value="1"/>
</dbReference>
<dbReference type="SMART" id="SM00062">
    <property type="entry name" value="PBPb"/>
    <property type="match status" value="1"/>
</dbReference>
<proteinExistence type="inferred from homology"/>
<dbReference type="Gene3D" id="3.40.190.10">
    <property type="entry name" value="Periplasmic binding protein-like II"/>
    <property type="match status" value="2"/>
</dbReference>
<organism evidence="8 9">
    <name type="scientific">Glycomyces sambucus</name>
    <dbReference type="NCBI Taxonomy" id="380244"/>
    <lineage>
        <taxon>Bacteria</taxon>
        <taxon>Bacillati</taxon>
        <taxon>Actinomycetota</taxon>
        <taxon>Actinomycetes</taxon>
        <taxon>Glycomycetales</taxon>
        <taxon>Glycomycetaceae</taxon>
        <taxon>Glycomyces</taxon>
    </lineage>
</organism>
<protein>
    <submittedName>
        <fullName evidence="8">Amino acid ABC transporter substrate-binding protein, PAAT family</fullName>
    </submittedName>
</protein>